<proteinExistence type="predicted"/>
<sequence>LVLVLHYLEGLSYDEVATFLDVPVGTVMSRMHRARQDLKARMTEMSDDEDRPMIPSEIFTQEVHAEISVLLAIGPNKPTETERLSVILRRSPERFAQLIEQTDEEGMLDNLSILLRRLGNPAIEIALESYFSGDSRTAAHASTVLRGFIAQCGSIRVSGWQTGMAARGAYLLADKLIQHPVEATPKAELLLEMIDAAEDDCTAVLLTNVLLCYAEAGFRLLMERFSRAGAPEDLYLSPHVLYALCRSGTPFCEELVKLFDSDDARKQLLALAGAEAM</sequence>
<dbReference type="GO" id="GO:0006352">
    <property type="term" value="P:DNA-templated transcription initiation"/>
    <property type="evidence" value="ECO:0007669"/>
    <property type="project" value="InterPro"/>
</dbReference>
<dbReference type="Pfam" id="PF08281">
    <property type="entry name" value="Sigma70_r4_2"/>
    <property type="match status" value="1"/>
</dbReference>
<feature type="non-terminal residue" evidence="2">
    <location>
        <position position="1"/>
    </location>
</feature>
<dbReference type="GO" id="GO:0003677">
    <property type="term" value="F:DNA binding"/>
    <property type="evidence" value="ECO:0007669"/>
    <property type="project" value="InterPro"/>
</dbReference>
<feature type="non-terminal residue" evidence="2">
    <location>
        <position position="277"/>
    </location>
</feature>
<dbReference type="AlphaFoldDB" id="X0T6L7"/>
<dbReference type="Gene3D" id="1.10.10.10">
    <property type="entry name" value="Winged helix-like DNA-binding domain superfamily/Winged helix DNA-binding domain"/>
    <property type="match status" value="1"/>
</dbReference>
<dbReference type="InterPro" id="IPR013324">
    <property type="entry name" value="RNA_pol_sigma_r3/r4-like"/>
</dbReference>
<evidence type="ECO:0000259" key="1">
    <source>
        <dbReference type="PROSITE" id="PS50937"/>
    </source>
</evidence>
<accession>X0T6L7</accession>
<reference evidence="2" key="1">
    <citation type="journal article" date="2014" name="Front. Microbiol.">
        <title>High frequency of phylogenetically diverse reductive dehalogenase-homologous genes in deep subseafloor sedimentary metagenomes.</title>
        <authorList>
            <person name="Kawai M."/>
            <person name="Futagami T."/>
            <person name="Toyoda A."/>
            <person name="Takaki Y."/>
            <person name="Nishi S."/>
            <person name="Hori S."/>
            <person name="Arai W."/>
            <person name="Tsubouchi T."/>
            <person name="Morono Y."/>
            <person name="Uchiyama I."/>
            <person name="Ito T."/>
            <person name="Fujiyama A."/>
            <person name="Inagaki F."/>
            <person name="Takami H."/>
        </authorList>
    </citation>
    <scope>NUCLEOTIDE SEQUENCE</scope>
    <source>
        <strain evidence="2">Expedition CK06-06</strain>
    </source>
</reference>
<dbReference type="SUPFAM" id="SSF88659">
    <property type="entry name" value="Sigma3 and sigma4 domains of RNA polymerase sigma factors"/>
    <property type="match status" value="1"/>
</dbReference>
<dbReference type="InterPro" id="IPR000551">
    <property type="entry name" value="MerR-type_HTH_dom"/>
</dbReference>
<comment type="caution">
    <text evidence="2">The sequence shown here is derived from an EMBL/GenBank/DDBJ whole genome shotgun (WGS) entry which is preliminary data.</text>
</comment>
<dbReference type="PROSITE" id="PS50937">
    <property type="entry name" value="HTH_MERR_2"/>
    <property type="match status" value="1"/>
</dbReference>
<evidence type="ECO:0000313" key="2">
    <source>
        <dbReference type="EMBL" id="GAF89133.1"/>
    </source>
</evidence>
<name>X0T6L7_9ZZZZ</name>
<gene>
    <name evidence="2" type="ORF">S01H1_29299</name>
</gene>
<dbReference type="InterPro" id="IPR013249">
    <property type="entry name" value="RNA_pol_sigma70_r4_t2"/>
</dbReference>
<protein>
    <recommendedName>
        <fullName evidence="1">HTH merR-type domain-containing protein</fullName>
    </recommendedName>
</protein>
<organism evidence="2">
    <name type="scientific">marine sediment metagenome</name>
    <dbReference type="NCBI Taxonomy" id="412755"/>
    <lineage>
        <taxon>unclassified sequences</taxon>
        <taxon>metagenomes</taxon>
        <taxon>ecological metagenomes</taxon>
    </lineage>
</organism>
<dbReference type="GO" id="GO:0016987">
    <property type="term" value="F:sigma factor activity"/>
    <property type="evidence" value="ECO:0007669"/>
    <property type="project" value="InterPro"/>
</dbReference>
<feature type="domain" description="HTH merR-type" evidence="1">
    <location>
        <begin position="1"/>
        <end position="22"/>
    </location>
</feature>
<dbReference type="InterPro" id="IPR036388">
    <property type="entry name" value="WH-like_DNA-bd_sf"/>
</dbReference>
<dbReference type="EMBL" id="BARS01017957">
    <property type="protein sequence ID" value="GAF89133.1"/>
    <property type="molecule type" value="Genomic_DNA"/>
</dbReference>
<dbReference type="CDD" id="cd06171">
    <property type="entry name" value="Sigma70_r4"/>
    <property type="match status" value="1"/>
</dbReference>